<feature type="binding site" evidence="3">
    <location>
        <position position="190"/>
    </location>
    <ligand>
        <name>ATP</name>
        <dbReference type="ChEBI" id="CHEBI:30616"/>
    </ligand>
</feature>
<gene>
    <name evidence="3" type="primary">tmcAL</name>
    <name evidence="4" type="ORF">SAMN05421767_10550</name>
</gene>
<dbReference type="PANTHER" id="PTHR37825:SF1">
    <property type="entry name" value="TRNA(MET) CYTIDINE ACETATE LIGASE"/>
    <property type="match status" value="1"/>
</dbReference>
<feature type="binding site" evidence="3">
    <location>
        <begin position="7"/>
        <end position="20"/>
    </location>
    <ligand>
        <name>ATP</name>
        <dbReference type="ChEBI" id="CHEBI:30616"/>
    </ligand>
</feature>
<dbReference type="GO" id="GO:0016879">
    <property type="term" value="F:ligase activity, forming carbon-nitrogen bonds"/>
    <property type="evidence" value="ECO:0007669"/>
    <property type="project" value="UniProtKB-UniRule"/>
</dbReference>
<dbReference type="EC" id="6.3.4.-" evidence="3"/>
<accession>A0A1H9ICV9</accession>
<dbReference type="Proteomes" id="UP000198556">
    <property type="component" value="Unassembled WGS sequence"/>
</dbReference>
<evidence type="ECO:0000256" key="3">
    <source>
        <dbReference type="HAMAP-Rule" id="MF_01539"/>
    </source>
</evidence>
<dbReference type="PANTHER" id="PTHR37825">
    <property type="entry name" value="TRNA(MET) CYTIDINE ACETATE LIGASE"/>
    <property type="match status" value="1"/>
</dbReference>
<keyword evidence="5" id="KW-1185">Reference proteome</keyword>
<comment type="subcellular location">
    <subcellularLocation>
        <location evidence="3">Cytoplasm</location>
    </subcellularLocation>
</comment>
<dbReference type="GO" id="GO:0016740">
    <property type="term" value="F:transferase activity"/>
    <property type="evidence" value="ECO:0007669"/>
    <property type="project" value="UniProtKB-KW"/>
</dbReference>
<comment type="similarity">
    <text evidence="3">Belongs to the TmcAL family.</text>
</comment>
<dbReference type="GO" id="GO:0006400">
    <property type="term" value="P:tRNA modification"/>
    <property type="evidence" value="ECO:0007669"/>
    <property type="project" value="UniProtKB-UniRule"/>
</dbReference>
<dbReference type="InterPro" id="IPR014729">
    <property type="entry name" value="Rossmann-like_a/b/a_fold"/>
</dbReference>
<evidence type="ECO:0000313" key="4">
    <source>
        <dbReference type="EMBL" id="SEQ72561.1"/>
    </source>
</evidence>
<keyword evidence="3" id="KW-0820">tRNA-binding</keyword>
<keyword evidence="2 3" id="KW-0819">tRNA processing</keyword>
<dbReference type="Gene3D" id="3.40.50.620">
    <property type="entry name" value="HUPs"/>
    <property type="match status" value="1"/>
</dbReference>
<comment type="catalytic activity">
    <reaction evidence="3">
        <text>cytidine(34) in elongator tRNA(Met) + acetate + ATP = N(4)-acetylcytidine(34) in elongator tRNA(Met) + AMP + diphosphate</text>
        <dbReference type="Rhea" id="RHEA:58144"/>
        <dbReference type="Rhea" id="RHEA-COMP:10693"/>
        <dbReference type="Rhea" id="RHEA-COMP:10694"/>
        <dbReference type="ChEBI" id="CHEBI:30089"/>
        <dbReference type="ChEBI" id="CHEBI:30616"/>
        <dbReference type="ChEBI" id="CHEBI:33019"/>
        <dbReference type="ChEBI" id="CHEBI:74900"/>
        <dbReference type="ChEBI" id="CHEBI:82748"/>
        <dbReference type="ChEBI" id="CHEBI:456215"/>
    </reaction>
</comment>
<proteinExistence type="inferred from homology"/>
<dbReference type="AlphaFoldDB" id="A0A1H9ICV9"/>
<dbReference type="InterPro" id="IPR008513">
    <property type="entry name" value="tRNA(Met)_cyd_acetate_ligase"/>
</dbReference>
<comment type="function">
    <text evidence="3">Catalyzes the formation of N(4)-acetylcytidine (ac(4)C) at the wobble position of elongator tRNA(Met), using acetate and ATP as substrates. First activates an acetate ion to form acetyladenylate (Ac-AMP) and then transfers the acetyl group to tRNA to form ac(4)C34.</text>
</comment>
<dbReference type="STRING" id="137733.SAMN05421767_10550"/>
<protein>
    <recommendedName>
        <fullName evidence="3">tRNA(Met) cytidine acetate ligase</fullName>
        <ecNumber evidence="3">6.3.4.-</ecNumber>
    </recommendedName>
</protein>
<feature type="binding site" evidence="3">
    <location>
        <position position="165"/>
    </location>
    <ligand>
        <name>ATP</name>
        <dbReference type="ChEBI" id="CHEBI:30616"/>
    </ligand>
</feature>
<dbReference type="NCBIfam" id="NF010191">
    <property type="entry name" value="PRK13670.1"/>
    <property type="match status" value="1"/>
</dbReference>
<keyword evidence="1 3" id="KW-0436">Ligase</keyword>
<name>A0A1H9ICV9_9LACT</name>
<dbReference type="GO" id="GO:0000049">
    <property type="term" value="F:tRNA binding"/>
    <property type="evidence" value="ECO:0007669"/>
    <property type="project" value="UniProtKB-KW"/>
</dbReference>
<dbReference type="GO" id="GO:0005524">
    <property type="term" value="F:ATP binding"/>
    <property type="evidence" value="ECO:0007669"/>
    <property type="project" value="UniProtKB-KW"/>
</dbReference>
<feature type="binding site" evidence="3">
    <location>
        <position position="101"/>
    </location>
    <ligand>
        <name>ATP</name>
        <dbReference type="ChEBI" id="CHEBI:30616"/>
    </ligand>
</feature>
<sequence>MRACGIIAEYNPFHQGHQYQLECAKRESGADVIIVAMSGNFVQRGEPAIFDKWTRAKMALKQGADIILEVPTIACVQSSDYFAKAGVCLLADAGCFALSFGSEEAGRKEFTRAFEQWCSIEDKLHQSLKEAKDLKHLSYPRQIAELVARQYPKACALQEILKNPNQQLGFSYLKAIHKEKPKMEIFPIKRVGANHNDEEAYLQQFASGTAIRQVLCQSSSQLHVDDSFLAKQLALSKEELTEFLDKQAIVSWESYWSLLQYRLVTWSEEELRQIYQMNEGIEVRLKKFASSATSFADFLAVVKNKRWTQTRLQRLLIYCLLGITKEEVERYFSEGNQAIQVLGFSSNGREYLKALKKSSAVPFITNYASTKDIFKKQYQIDQVYRLADSAKILEQNIKRIPIIIT</sequence>
<dbReference type="EMBL" id="FOGF01000005">
    <property type="protein sequence ID" value="SEQ72561.1"/>
    <property type="molecule type" value="Genomic_DNA"/>
</dbReference>
<keyword evidence="3" id="KW-0963">Cytoplasm</keyword>
<dbReference type="SUPFAM" id="SSF52374">
    <property type="entry name" value="Nucleotidylyl transferase"/>
    <property type="match status" value="1"/>
</dbReference>
<keyword evidence="3" id="KW-0694">RNA-binding</keyword>
<keyword evidence="3" id="KW-0547">Nucleotide-binding</keyword>
<dbReference type="GO" id="GO:0005737">
    <property type="term" value="C:cytoplasm"/>
    <property type="evidence" value="ECO:0007669"/>
    <property type="project" value="UniProtKB-SubCell"/>
</dbReference>
<organism evidence="4 5">
    <name type="scientific">Granulicatella balaenopterae</name>
    <dbReference type="NCBI Taxonomy" id="137733"/>
    <lineage>
        <taxon>Bacteria</taxon>
        <taxon>Bacillati</taxon>
        <taxon>Bacillota</taxon>
        <taxon>Bacilli</taxon>
        <taxon>Lactobacillales</taxon>
        <taxon>Carnobacteriaceae</taxon>
        <taxon>Granulicatella</taxon>
    </lineage>
</organism>
<dbReference type="HAMAP" id="MF_01539">
    <property type="entry name" value="TmcAL"/>
    <property type="match status" value="1"/>
</dbReference>
<evidence type="ECO:0000313" key="5">
    <source>
        <dbReference type="Proteomes" id="UP000198556"/>
    </source>
</evidence>
<dbReference type="Pfam" id="PF05636">
    <property type="entry name" value="HIGH_NTase1"/>
    <property type="match status" value="1"/>
</dbReference>
<evidence type="ECO:0000256" key="2">
    <source>
        <dbReference type="ARBA" id="ARBA00022694"/>
    </source>
</evidence>
<keyword evidence="3" id="KW-0067">ATP-binding</keyword>
<keyword evidence="4" id="KW-0808">Transferase</keyword>
<evidence type="ECO:0000256" key="1">
    <source>
        <dbReference type="ARBA" id="ARBA00022598"/>
    </source>
</evidence>
<comment type="caution">
    <text evidence="3">Lacks conserved residue(s) required for the propagation of feature annotation.</text>
</comment>
<reference evidence="4 5" key="1">
    <citation type="submission" date="2016-10" db="EMBL/GenBank/DDBJ databases">
        <authorList>
            <person name="de Groot N.N."/>
        </authorList>
    </citation>
    <scope>NUCLEOTIDE SEQUENCE [LARGE SCALE GENOMIC DNA]</scope>
    <source>
        <strain evidence="4 5">DSM 15827</strain>
    </source>
</reference>